<dbReference type="EMBL" id="BEXD01000868">
    <property type="protein sequence ID" value="GBB90748.1"/>
    <property type="molecule type" value="Genomic_DNA"/>
</dbReference>
<keyword evidence="3" id="KW-1185">Reference proteome</keyword>
<comment type="caution">
    <text evidence="2">The sequence shown here is derived from an EMBL/GenBank/DDBJ whole genome shotgun (WGS) entry which is preliminary data.</text>
</comment>
<evidence type="ECO:0000256" key="1">
    <source>
        <dbReference type="SAM" id="MobiDB-lite"/>
    </source>
</evidence>
<dbReference type="AlphaFoldDB" id="A0A2Z6RE21"/>
<reference evidence="2 3" key="1">
    <citation type="submission" date="2017-11" db="EMBL/GenBank/DDBJ databases">
        <title>The genome of Rhizophagus clarus HR1 reveals common genetic basis of auxotrophy among arbuscular mycorrhizal fungi.</title>
        <authorList>
            <person name="Kobayashi Y."/>
        </authorList>
    </citation>
    <scope>NUCLEOTIDE SEQUENCE [LARGE SCALE GENOMIC DNA]</scope>
    <source>
        <strain evidence="2 3">HR1</strain>
    </source>
</reference>
<evidence type="ECO:0000313" key="2">
    <source>
        <dbReference type="EMBL" id="GBB90748.1"/>
    </source>
</evidence>
<evidence type="ECO:0000313" key="3">
    <source>
        <dbReference type="Proteomes" id="UP000247702"/>
    </source>
</evidence>
<feature type="region of interest" description="Disordered" evidence="1">
    <location>
        <begin position="233"/>
        <end position="285"/>
    </location>
</feature>
<feature type="compositionally biased region" description="Polar residues" evidence="1">
    <location>
        <begin position="248"/>
        <end position="257"/>
    </location>
</feature>
<gene>
    <name evidence="2" type="ORF">RclHR1_01780015</name>
</gene>
<accession>A0A2Z6RE21</accession>
<feature type="compositionally biased region" description="Basic residues" evidence="1">
    <location>
        <begin position="267"/>
        <end position="280"/>
    </location>
</feature>
<sequence length="299" mass="33989">MEVVEFTEINPSSYAAAYGSTDYSDSSDEVHTALRVYSSILNSQDSLAEIFFLLEKKVGDTVEHGISRTVQNLVNSGIPHQYTQKTISKSVSDDHQSLQNLPVDPDAMQISLMQILYYCLLPLVQLMLNQINLRRQRPSWSHAKIIAELKAWGDVISMMIKRQRKYQMLRIKICLSTFSLASFDQSIWQYFLDDQADHTKPSTIFSHYPIKALKHFNSGGKSQIVAYFERYQDNKNKKPTKNSNKQNSGSPKPRSTNSKPTKDQTKSSKKSKDKKKKKSSGKTSNDKIDIVKLLLALIS</sequence>
<dbReference type="Proteomes" id="UP000247702">
    <property type="component" value="Unassembled WGS sequence"/>
</dbReference>
<protein>
    <submittedName>
        <fullName evidence="2">Uncharacterized protein</fullName>
    </submittedName>
</protein>
<organism evidence="2 3">
    <name type="scientific">Rhizophagus clarus</name>
    <dbReference type="NCBI Taxonomy" id="94130"/>
    <lineage>
        <taxon>Eukaryota</taxon>
        <taxon>Fungi</taxon>
        <taxon>Fungi incertae sedis</taxon>
        <taxon>Mucoromycota</taxon>
        <taxon>Glomeromycotina</taxon>
        <taxon>Glomeromycetes</taxon>
        <taxon>Glomerales</taxon>
        <taxon>Glomeraceae</taxon>
        <taxon>Rhizophagus</taxon>
    </lineage>
</organism>
<proteinExistence type="predicted"/>
<name>A0A2Z6RE21_9GLOM</name>